<name>A0A2P6VQ39_9CHLO</name>
<keyword evidence="4" id="KW-0067">ATP-binding</keyword>
<dbReference type="PANTHER" id="PTHR21348:SF2">
    <property type="entry name" value="SULFIREDOXIN-1"/>
    <property type="match status" value="1"/>
</dbReference>
<evidence type="ECO:0000256" key="1">
    <source>
        <dbReference type="ARBA" id="ARBA00009609"/>
    </source>
</evidence>
<protein>
    <recommendedName>
        <fullName evidence="2">sulfiredoxin</fullName>
        <ecNumber evidence="2">1.8.98.2</ecNumber>
    </recommendedName>
</protein>
<keyword evidence="5" id="KW-0049">Antioxidant</keyword>
<evidence type="ECO:0000313" key="11">
    <source>
        <dbReference type="Proteomes" id="UP000239649"/>
    </source>
</evidence>
<dbReference type="SMART" id="SM00470">
    <property type="entry name" value="ParB"/>
    <property type="match status" value="1"/>
</dbReference>
<dbReference type="GO" id="GO:0005524">
    <property type="term" value="F:ATP binding"/>
    <property type="evidence" value="ECO:0007669"/>
    <property type="project" value="UniProtKB-KW"/>
</dbReference>
<comment type="caution">
    <text evidence="10">The sequence shown here is derived from an EMBL/GenBank/DDBJ whole genome shotgun (WGS) entry which is preliminary data.</text>
</comment>
<evidence type="ECO:0000256" key="8">
    <source>
        <dbReference type="ARBA" id="ARBA00047514"/>
    </source>
</evidence>
<evidence type="ECO:0000256" key="4">
    <source>
        <dbReference type="ARBA" id="ARBA00022840"/>
    </source>
</evidence>
<keyword evidence="7" id="KW-1015">Disulfide bond</keyword>
<feature type="domain" description="ParB-like N-terminal" evidence="9">
    <location>
        <begin position="87"/>
        <end position="172"/>
    </location>
</feature>
<evidence type="ECO:0000256" key="3">
    <source>
        <dbReference type="ARBA" id="ARBA00022741"/>
    </source>
</evidence>
<keyword evidence="11" id="KW-1185">Reference proteome</keyword>
<dbReference type="EMBL" id="LHPF02000001">
    <property type="protein sequence ID" value="PSC76199.1"/>
    <property type="molecule type" value="Genomic_DNA"/>
</dbReference>
<dbReference type="GO" id="GO:0005737">
    <property type="term" value="C:cytoplasm"/>
    <property type="evidence" value="ECO:0007669"/>
    <property type="project" value="TreeGrafter"/>
</dbReference>
<keyword evidence="6" id="KW-0560">Oxidoreductase</keyword>
<dbReference type="CDD" id="cd16395">
    <property type="entry name" value="Srx"/>
    <property type="match status" value="1"/>
</dbReference>
<dbReference type="SUPFAM" id="SSF110849">
    <property type="entry name" value="ParB/Sulfiredoxin"/>
    <property type="match status" value="1"/>
</dbReference>
<evidence type="ECO:0000256" key="6">
    <source>
        <dbReference type="ARBA" id="ARBA00023002"/>
    </source>
</evidence>
<evidence type="ECO:0000256" key="2">
    <source>
        <dbReference type="ARBA" id="ARBA00013055"/>
    </source>
</evidence>
<dbReference type="InterPro" id="IPR036086">
    <property type="entry name" value="ParB/Sulfiredoxin_sf"/>
</dbReference>
<dbReference type="GO" id="GO:0032542">
    <property type="term" value="F:sulfiredoxin activity"/>
    <property type="evidence" value="ECO:0007669"/>
    <property type="project" value="UniProtKB-EC"/>
</dbReference>
<dbReference type="Pfam" id="PF02195">
    <property type="entry name" value="ParB_N"/>
    <property type="match status" value="1"/>
</dbReference>
<dbReference type="AlphaFoldDB" id="A0A2P6VQ39"/>
<gene>
    <name evidence="10" type="primary">g487</name>
    <name evidence="10" type="ORF">C2E20_0487</name>
</gene>
<dbReference type="EC" id="1.8.98.2" evidence="2"/>
<dbReference type="Gene3D" id="3.90.1530.10">
    <property type="entry name" value="Conserved hypothetical protein from pyrococcus furiosus pfu- 392566-001, ParB domain"/>
    <property type="match status" value="1"/>
</dbReference>
<dbReference type="GO" id="GO:0034599">
    <property type="term" value="P:cellular response to oxidative stress"/>
    <property type="evidence" value="ECO:0007669"/>
    <property type="project" value="TreeGrafter"/>
</dbReference>
<dbReference type="InterPro" id="IPR016692">
    <property type="entry name" value="Sulfiredoxin"/>
</dbReference>
<evidence type="ECO:0000259" key="9">
    <source>
        <dbReference type="SMART" id="SM00470"/>
    </source>
</evidence>
<comment type="similarity">
    <text evidence="1">Belongs to the sulfiredoxin family.</text>
</comment>
<proteinExistence type="inferred from homology"/>
<dbReference type="PANTHER" id="PTHR21348">
    <property type="match status" value="1"/>
</dbReference>
<accession>A0A2P6VQ39</accession>
<dbReference type="Proteomes" id="UP000239649">
    <property type="component" value="Unassembled WGS sequence"/>
</dbReference>
<dbReference type="STRING" id="554055.A0A2P6VQ39"/>
<evidence type="ECO:0000256" key="7">
    <source>
        <dbReference type="ARBA" id="ARBA00023157"/>
    </source>
</evidence>
<dbReference type="InterPro" id="IPR003115">
    <property type="entry name" value="ParB_N"/>
</dbReference>
<keyword evidence="3" id="KW-0547">Nucleotide-binding</keyword>
<comment type="catalytic activity">
    <reaction evidence="8">
        <text>S-hydroxy-S-oxy-L-cysteinyl-[peroxiredoxin] + [protein]-dithiol + ATP = S-hydroxy-L-cysteinyl-[peroxiredoxin] + [protein]-disulfide + ADP + phosphate</text>
        <dbReference type="Rhea" id="RHEA:17545"/>
        <dbReference type="Rhea" id="RHEA-COMP:10593"/>
        <dbReference type="Rhea" id="RHEA-COMP:10594"/>
        <dbReference type="Rhea" id="RHEA-COMP:13681"/>
        <dbReference type="Rhea" id="RHEA-COMP:17976"/>
        <dbReference type="ChEBI" id="CHEBI:29950"/>
        <dbReference type="ChEBI" id="CHEBI:30616"/>
        <dbReference type="ChEBI" id="CHEBI:43474"/>
        <dbReference type="ChEBI" id="CHEBI:50058"/>
        <dbReference type="ChEBI" id="CHEBI:61973"/>
        <dbReference type="ChEBI" id="CHEBI:61974"/>
        <dbReference type="ChEBI" id="CHEBI:456216"/>
        <dbReference type="EC" id="1.8.98.2"/>
    </reaction>
</comment>
<evidence type="ECO:0000256" key="5">
    <source>
        <dbReference type="ARBA" id="ARBA00022862"/>
    </source>
</evidence>
<dbReference type="OrthoDB" id="10023328at2759"/>
<sequence>MQAAWSGSVGAAGGLPLKRKASASNLLASPQLQAKRPALPIIAAAAQPGLGGGVPAFAVDVDVTAVASKHGWDLAQQNNWSSDRRVRWLPVAAIRRPLQGSRSNDPEKVAALMKSIDEIGLLEPIDVLEVESPSGPTYWGFSGCHRFEAHQRLGREQILCRVRKATPLVLKMHMM</sequence>
<evidence type="ECO:0000313" key="10">
    <source>
        <dbReference type="EMBL" id="PSC76199.1"/>
    </source>
</evidence>
<organism evidence="10 11">
    <name type="scientific">Micractinium conductrix</name>
    <dbReference type="NCBI Taxonomy" id="554055"/>
    <lineage>
        <taxon>Eukaryota</taxon>
        <taxon>Viridiplantae</taxon>
        <taxon>Chlorophyta</taxon>
        <taxon>core chlorophytes</taxon>
        <taxon>Trebouxiophyceae</taxon>
        <taxon>Chlorellales</taxon>
        <taxon>Chlorellaceae</taxon>
        <taxon>Chlorella clade</taxon>
        <taxon>Micractinium</taxon>
    </lineage>
</organism>
<reference evidence="10 11" key="1">
    <citation type="journal article" date="2018" name="Plant J.">
        <title>Genome sequences of Chlorella sorokiniana UTEX 1602 and Micractinium conductrix SAG 241.80: implications to maltose excretion by a green alga.</title>
        <authorList>
            <person name="Arriola M.B."/>
            <person name="Velmurugan N."/>
            <person name="Zhang Y."/>
            <person name="Plunkett M.H."/>
            <person name="Hondzo H."/>
            <person name="Barney B.M."/>
        </authorList>
    </citation>
    <scope>NUCLEOTIDE SEQUENCE [LARGE SCALE GENOMIC DNA]</scope>
    <source>
        <strain evidence="10 11">SAG 241.80</strain>
    </source>
</reference>